<evidence type="ECO:0000259" key="13">
    <source>
        <dbReference type="Pfam" id="PF08543"/>
    </source>
</evidence>
<proteinExistence type="inferred from homology"/>
<reference evidence="14 15" key="1">
    <citation type="submission" date="2024-03" db="EMBL/GenBank/DDBJ databases">
        <title>Inconsistent identification of Apilactobacillus kunkeei-related strains obtained by well-developed overall genome related indices.</title>
        <authorList>
            <person name="Maeno S."/>
            <person name="Endo A."/>
        </authorList>
    </citation>
    <scope>NUCLEOTIDE SEQUENCE [LARGE SCALE GENOMIC DNA]</scope>
    <source>
        <strain evidence="14 15">20H-10</strain>
    </source>
</reference>
<dbReference type="RefSeq" id="WP_353317254.1">
    <property type="nucleotide sequence ID" value="NZ_BAABVV010000017.1"/>
</dbReference>
<dbReference type="EC" id="2.7.1.49" evidence="5"/>
<evidence type="ECO:0000256" key="9">
    <source>
        <dbReference type="ARBA" id="ARBA00037917"/>
    </source>
</evidence>
<comment type="catalytic activity">
    <reaction evidence="2">
        <text>4-amino-2-methyl-5-(phosphooxymethyl)pyrimidine + ATP = 4-amino-2-methyl-5-(diphosphooxymethyl)pyrimidine + ADP</text>
        <dbReference type="Rhea" id="RHEA:19893"/>
        <dbReference type="ChEBI" id="CHEBI:30616"/>
        <dbReference type="ChEBI" id="CHEBI:57841"/>
        <dbReference type="ChEBI" id="CHEBI:58354"/>
        <dbReference type="ChEBI" id="CHEBI:456216"/>
        <dbReference type="EC" id="2.7.4.7"/>
    </reaction>
</comment>
<dbReference type="Gene3D" id="3.40.1190.20">
    <property type="match status" value="1"/>
</dbReference>
<evidence type="ECO:0000256" key="7">
    <source>
        <dbReference type="ARBA" id="ARBA00019161"/>
    </source>
</evidence>
<dbReference type="GO" id="GO:0016301">
    <property type="term" value="F:kinase activity"/>
    <property type="evidence" value="ECO:0007669"/>
    <property type="project" value="UniProtKB-KW"/>
</dbReference>
<dbReference type="InterPro" id="IPR004399">
    <property type="entry name" value="HMP/HMP-P_kinase_dom"/>
</dbReference>
<dbReference type="Pfam" id="PF08543">
    <property type="entry name" value="Phos_pyr_kin"/>
    <property type="match status" value="1"/>
</dbReference>
<feature type="region of interest" description="Disordered" evidence="12">
    <location>
        <begin position="1"/>
        <end position="23"/>
    </location>
</feature>
<evidence type="ECO:0000256" key="1">
    <source>
        <dbReference type="ARBA" id="ARBA00000151"/>
    </source>
</evidence>
<keyword evidence="15" id="KW-1185">Reference proteome</keyword>
<dbReference type="Proteomes" id="UP001438112">
    <property type="component" value="Unassembled WGS sequence"/>
</dbReference>
<name>A0ABP9ZG22_9LACO</name>
<evidence type="ECO:0000256" key="6">
    <source>
        <dbReference type="ARBA" id="ARBA00012963"/>
    </source>
</evidence>
<keyword evidence="14" id="KW-0808">Transferase</keyword>
<dbReference type="InterPro" id="IPR029056">
    <property type="entry name" value="Ribokinase-like"/>
</dbReference>
<dbReference type="PANTHER" id="PTHR20858:SF17">
    <property type="entry name" value="HYDROXYMETHYLPYRIMIDINE_PHOSPHOMETHYLPYRIMIDINE KINASE THI20-RELATED"/>
    <property type="match status" value="1"/>
</dbReference>
<evidence type="ECO:0000313" key="14">
    <source>
        <dbReference type="EMBL" id="GAA6113748.1"/>
    </source>
</evidence>
<evidence type="ECO:0000256" key="11">
    <source>
        <dbReference type="ARBA" id="ARBA00043176"/>
    </source>
</evidence>
<keyword evidence="8" id="KW-0784">Thiamine biosynthesis</keyword>
<dbReference type="EC" id="2.7.4.7" evidence="6"/>
<evidence type="ECO:0000256" key="3">
    <source>
        <dbReference type="ARBA" id="ARBA00004769"/>
    </source>
</evidence>
<feature type="domain" description="Pyridoxamine kinase/Phosphomethylpyrimidine kinase" evidence="13">
    <location>
        <begin position="16"/>
        <end position="260"/>
    </location>
</feature>
<evidence type="ECO:0000256" key="4">
    <source>
        <dbReference type="ARBA" id="ARBA00009879"/>
    </source>
</evidence>
<dbReference type="PANTHER" id="PTHR20858">
    <property type="entry name" value="PHOSPHOMETHYLPYRIMIDINE KINASE"/>
    <property type="match status" value="1"/>
</dbReference>
<comment type="catalytic activity">
    <reaction evidence="1">
        <text>4-amino-5-hydroxymethyl-2-methylpyrimidine + ATP = 4-amino-2-methyl-5-(phosphooxymethyl)pyrimidine + ADP + H(+)</text>
        <dbReference type="Rhea" id="RHEA:23096"/>
        <dbReference type="ChEBI" id="CHEBI:15378"/>
        <dbReference type="ChEBI" id="CHEBI:16892"/>
        <dbReference type="ChEBI" id="CHEBI:30616"/>
        <dbReference type="ChEBI" id="CHEBI:58354"/>
        <dbReference type="ChEBI" id="CHEBI:456216"/>
        <dbReference type="EC" id="2.7.1.49"/>
    </reaction>
</comment>
<comment type="pathway">
    <text evidence="3">Cofactor biosynthesis; thiamine diphosphate biosynthesis; 4-amino-2-methyl-5-diphosphomethylpyrimidine from 5-amino-1-(5-phospho-D-ribosyl)imidazole: step 3/3.</text>
</comment>
<comment type="similarity">
    <text evidence="4">Belongs to the ThiD family.</text>
</comment>
<comment type="caution">
    <text evidence="14">The sequence shown here is derived from an EMBL/GenBank/DDBJ whole genome shotgun (WGS) entry which is preliminary data.</text>
</comment>
<accession>A0ABP9ZG22</accession>
<evidence type="ECO:0000256" key="2">
    <source>
        <dbReference type="ARBA" id="ARBA00000565"/>
    </source>
</evidence>
<dbReference type="SUPFAM" id="SSF53613">
    <property type="entry name" value="Ribokinase-like"/>
    <property type="match status" value="1"/>
</dbReference>
<protein>
    <recommendedName>
        <fullName evidence="7">Hydroxymethylpyrimidine/phosphomethylpyrimidine kinase</fullName>
        <ecNumber evidence="5">2.7.1.49</ecNumber>
        <ecNumber evidence="6">2.7.4.7</ecNumber>
    </recommendedName>
    <alternativeName>
        <fullName evidence="10">Hydroxymethylpyrimidine kinase</fullName>
    </alternativeName>
    <alternativeName>
        <fullName evidence="11">Hydroxymethylpyrimidine phosphate kinase</fullName>
    </alternativeName>
</protein>
<evidence type="ECO:0000313" key="15">
    <source>
        <dbReference type="Proteomes" id="UP001438112"/>
    </source>
</evidence>
<comment type="pathway">
    <text evidence="9">Cofactor biosynthesis; thiamine diphosphate biosynthesis; 4-amino-2-methyl-5-diphosphomethylpyrimidine from 5-amino-1-(5-phospho-D-ribosyl)imidazole: step 2/3.</text>
</comment>
<dbReference type="InterPro" id="IPR013749">
    <property type="entry name" value="PM/HMP-P_kinase-1"/>
</dbReference>
<keyword evidence="14" id="KW-0418">Kinase</keyword>
<evidence type="ECO:0000256" key="12">
    <source>
        <dbReference type="SAM" id="MobiDB-lite"/>
    </source>
</evidence>
<feature type="compositionally biased region" description="Polar residues" evidence="12">
    <location>
        <begin position="1"/>
        <end position="14"/>
    </location>
</feature>
<gene>
    <name evidence="14" type="primary">thiD_1</name>
    <name evidence="14" type="ORF">AP20H10_01110</name>
</gene>
<evidence type="ECO:0000256" key="10">
    <source>
        <dbReference type="ARBA" id="ARBA00042102"/>
    </source>
</evidence>
<organism evidence="14 15">
    <name type="scientific">Apilactobacillus apinorum</name>
    <dbReference type="NCBI Taxonomy" id="1218495"/>
    <lineage>
        <taxon>Bacteria</taxon>
        <taxon>Bacillati</taxon>
        <taxon>Bacillota</taxon>
        <taxon>Bacilli</taxon>
        <taxon>Lactobacillales</taxon>
        <taxon>Lactobacillaceae</taxon>
        <taxon>Apilactobacillus</taxon>
    </lineage>
</organism>
<evidence type="ECO:0000256" key="8">
    <source>
        <dbReference type="ARBA" id="ARBA00022977"/>
    </source>
</evidence>
<dbReference type="EMBL" id="BAABVV010000017">
    <property type="protein sequence ID" value="GAA6113748.1"/>
    <property type="molecule type" value="Genomic_DNA"/>
</dbReference>
<dbReference type="CDD" id="cd01169">
    <property type="entry name" value="HMPP_kinase"/>
    <property type="match status" value="1"/>
</dbReference>
<evidence type="ECO:0000256" key="5">
    <source>
        <dbReference type="ARBA" id="ARBA00012135"/>
    </source>
</evidence>
<sequence>MSSKEVPQTLTIAGSDSGGGAGMQADIKTMQENHVFATNVVVGLTAQNTLGVQMVQPTDVEMIDAQFDSLFDDFDIKAAKTGALFDQIRVSAVIKNVKKHNIHPLVVDPVMVAKGGARLLDDQGIHAIINDLLPLADIVTPNLPEAQVMYNKPIETKDDVIDAASFIQQLGAKNVIIKGGHQSGDLIEDYVLLENGDSFIMESPKYDTVRKHGTGDTLSSAIVASLAKGNSVEDAIIEGKTYIDKILQSEILVGHGHGPLSHWGAENAF</sequence>
<dbReference type="NCBIfam" id="TIGR00097">
    <property type="entry name" value="HMP-P_kinase"/>
    <property type="match status" value="1"/>
</dbReference>